<dbReference type="PANTHER" id="PTHR33067:SF31">
    <property type="entry name" value="RNA-DIRECTED DNA POLYMERASE"/>
    <property type="match status" value="1"/>
</dbReference>
<feature type="region of interest" description="Disordered" evidence="1">
    <location>
        <begin position="14"/>
        <end position="54"/>
    </location>
</feature>
<dbReference type="AlphaFoldDB" id="A0A371EHM0"/>
<name>A0A371EHM0_MUCPR</name>
<comment type="caution">
    <text evidence="2">The sequence shown here is derived from an EMBL/GenBank/DDBJ whole genome shotgun (WGS) entry which is preliminary data.</text>
</comment>
<dbReference type="EMBL" id="QJKJ01013843">
    <property type="protein sequence ID" value="RDX65547.1"/>
    <property type="molecule type" value="Genomic_DNA"/>
</dbReference>
<organism evidence="2 3">
    <name type="scientific">Mucuna pruriens</name>
    <name type="common">Velvet bean</name>
    <name type="synonym">Dolichos pruriens</name>
    <dbReference type="NCBI Taxonomy" id="157652"/>
    <lineage>
        <taxon>Eukaryota</taxon>
        <taxon>Viridiplantae</taxon>
        <taxon>Streptophyta</taxon>
        <taxon>Embryophyta</taxon>
        <taxon>Tracheophyta</taxon>
        <taxon>Spermatophyta</taxon>
        <taxon>Magnoliopsida</taxon>
        <taxon>eudicotyledons</taxon>
        <taxon>Gunneridae</taxon>
        <taxon>Pentapetalae</taxon>
        <taxon>rosids</taxon>
        <taxon>fabids</taxon>
        <taxon>Fabales</taxon>
        <taxon>Fabaceae</taxon>
        <taxon>Papilionoideae</taxon>
        <taxon>50 kb inversion clade</taxon>
        <taxon>NPAAA clade</taxon>
        <taxon>indigoferoid/millettioid clade</taxon>
        <taxon>Phaseoleae</taxon>
        <taxon>Mucuna</taxon>
    </lineage>
</organism>
<protein>
    <submittedName>
        <fullName evidence="2">Uncharacterized protein</fullName>
    </submittedName>
</protein>
<proteinExistence type="predicted"/>
<sequence>LFIESRVNEAKERKVNPLYSEHRSRRIPHEPNQKKHLQGNSLSERDNSPNNFLHSKMAPLNYTHSLNEVLTSLNKYSHKKFKLCFDHSMRKLWTHLKSSDAKPSLDASAKYSLDASKVLWTLGLWTVHKSLDDGSFGRWPNLRKEVKVITLRSGKELKELKKIKKHEAPTKEKGFEMVNLTEECFIVVLKKLSPKLKGPRSFTFSYTMGNSYFGKTLCHLGASINLTSYSIFLRNLACKNLNLLTFLYNWPTRSSPIYLT</sequence>
<gene>
    <name evidence="2" type="ORF">CR513_55789</name>
</gene>
<evidence type="ECO:0000313" key="3">
    <source>
        <dbReference type="Proteomes" id="UP000257109"/>
    </source>
</evidence>
<dbReference type="Proteomes" id="UP000257109">
    <property type="component" value="Unassembled WGS sequence"/>
</dbReference>
<feature type="non-terminal residue" evidence="2">
    <location>
        <position position="260"/>
    </location>
</feature>
<feature type="compositionally biased region" description="Polar residues" evidence="1">
    <location>
        <begin position="38"/>
        <end position="53"/>
    </location>
</feature>
<reference evidence="2" key="1">
    <citation type="submission" date="2018-05" db="EMBL/GenBank/DDBJ databases">
        <title>Draft genome of Mucuna pruriens seed.</title>
        <authorList>
            <person name="Nnadi N.E."/>
            <person name="Vos R."/>
            <person name="Hasami M.H."/>
            <person name="Devisetty U.K."/>
            <person name="Aguiy J.C."/>
        </authorList>
    </citation>
    <scope>NUCLEOTIDE SEQUENCE [LARGE SCALE GENOMIC DNA]</scope>
    <source>
        <strain evidence="2">JCA_2017</strain>
    </source>
</reference>
<evidence type="ECO:0000256" key="1">
    <source>
        <dbReference type="SAM" id="MobiDB-lite"/>
    </source>
</evidence>
<feature type="non-terminal residue" evidence="2">
    <location>
        <position position="1"/>
    </location>
</feature>
<evidence type="ECO:0000313" key="2">
    <source>
        <dbReference type="EMBL" id="RDX65547.1"/>
    </source>
</evidence>
<accession>A0A371EHM0</accession>
<keyword evidence="3" id="KW-1185">Reference proteome</keyword>
<dbReference type="PANTHER" id="PTHR33067">
    <property type="entry name" value="RNA-DIRECTED DNA POLYMERASE-RELATED"/>
    <property type="match status" value="1"/>
</dbReference>